<evidence type="ECO:0000256" key="2">
    <source>
        <dbReference type="ARBA" id="ARBA00005147"/>
    </source>
</evidence>
<dbReference type="PROSITE" id="PS51387">
    <property type="entry name" value="FAD_PCMH"/>
    <property type="match status" value="1"/>
</dbReference>
<dbReference type="GO" id="GO:0016633">
    <property type="term" value="F:galactonolactone dehydrogenase activity"/>
    <property type="evidence" value="ECO:0007669"/>
    <property type="project" value="InterPro"/>
</dbReference>
<dbReference type="InterPro" id="IPR016167">
    <property type="entry name" value="FAD-bd_PCMH_sub1"/>
</dbReference>
<dbReference type="Proteomes" id="UP001465755">
    <property type="component" value="Unassembled WGS sequence"/>
</dbReference>
<evidence type="ECO:0000313" key="6">
    <source>
        <dbReference type="EMBL" id="KAK9794590.1"/>
    </source>
</evidence>
<dbReference type="GO" id="GO:0071949">
    <property type="term" value="F:FAD binding"/>
    <property type="evidence" value="ECO:0007669"/>
    <property type="project" value="InterPro"/>
</dbReference>
<dbReference type="InterPro" id="IPR016169">
    <property type="entry name" value="FAD-bd_PCMH_sub2"/>
</dbReference>
<evidence type="ECO:0000256" key="4">
    <source>
        <dbReference type="SAM" id="MobiDB-lite"/>
    </source>
</evidence>
<sequence>MHARRSWCLVCGRALSAASKRATEGPHELSGGQTRAAASAASTSGQSSDPQVTAAVAKRFDWRFIGLIGATGAGALAAASIFEKRRDDAEKPDPPGQVEGEDDTVLLNWSGTHECRPRRFFQPATQQQLEHLVKKAHKAGEKLRCVGSALSPNGLAFSEEGLVSLQLMDKILDINLATHQVKVQAGVRVQDLVDQLRPHGLTLQNFASIREQTIGGFIQVSAHGTGAGIPPVDEQVVGMTLITPAEGTLTLSDDQDPKLFRMARVGLGALGMVADVTLQCVPVHRLLEHTYVASVKEVRRKHHKWLRSNRHLRYMWIPYTDAVVVVTNNIIAEGVAPPKMKRSFSQDARVGPMRALLMEDVPECQREEVWQMSWTELRDRLIALRPLDAAWIKRVNQAEAEFWKRSEGYRVGYSDELLGFDCGGQQWVLEVCFPTGTLQHNTGADLGYMADLMQALEAAKVPAPSPIEQRWTSSSLSPLSPAHSLNKDDIFSWVGIIMYLGTDDPHVRNDITASFAKYAQLEEAKIMPKYKAVEHWAKLEVDRSDGEALKKRIQLKYPTQDFTAVRQRLDPKNILTNHIVEAVFPVNSQTA</sequence>
<dbReference type="InterPro" id="IPR016166">
    <property type="entry name" value="FAD-bd_PCMH"/>
</dbReference>
<evidence type="ECO:0000256" key="3">
    <source>
        <dbReference type="ARBA" id="ARBA00023002"/>
    </source>
</evidence>
<dbReference type="PIRSF" id="PIRSF000136">
    <property type="entry name" value="LGO_GLO"/>
    <property type="match status" value="1"/>
</dbReference>
<dbReference type="InterPro" id="IPR036318">
    <property type="entry name" value="FAD-bd_PCMH-like_sf"/>
</dbReference>
<dbReference type="GO" id="GO:0016020">
    <property type="term" value="C:membrane"/>
    <property type="evidence" value="ECO:0007669"/>
    <property type="project" value="InterPro"/>
</dbReference>
<keyword evidence="7" id="KW-1185">Reference proteome</keyword>
<evidence type="ECO:0000313" key="7">
    <source>
        <dbReference type="Proteomes" id="UP001465755"/>
    </source>
</evidence>
<dbReference type="PANTHER" id="PTHR43762">
    <property type="entry name" value="L-GULONOLACTONE OXIDASE"/>
    <property type="match status" value="1"/>
</dbReference>
<evidence type="ECO:0000259" key="5">
    <source>
        <dbReference type="PROSITE" id="PS51387"/>
    </source>
</evidence>
<dbReference type="AlphaFoldDB" id="A0AAW1NU11"/>
<comment type="cofactor">
    <cofactor evidence="1">
        <name>FAD</name>
        <dbReference type="ChEBI" id="CHEBI:57692"/>
    </cofactor>
</comment>
<feature type="compositionally biased region" description="Low complexity" evidence="4">
    <location>
        <begin position="30"/>
        <end position="48"/>
    </location>
</feature>
<dbReference type="Pfam" id="PF01565">
    <property type="entry name" value="FAD_binding_4"/>
    <property type="match status" value="1"/>
</dbReference>
<accession>A0AAW1NU11</accession>
<keyword evidence="3" id="KW-0560">Oxidoreductase</keyword>
<protein>
    <recommendedName>
        <fullName evidence="5">FAD-binding PCMH-type domain-containing protein</fullName>
    </recommendedName>
</protein>
<evidence type="ECO:0000256" key="1">
    <source>
        <dbReference type="ARBA" id="ARBA00001974"/>
    </source>
</evidence>
<name>A0AAW1NU11_9CHLO</name>
<dbReference type="PANTHER" id="PTHR43762:SF1">
    <property type="entry name" value="D-ARABINONO-1,4-LACTONE OXIDASE"/>
    <property type="match status" value="1"/>
</dbReference>
<feature type="domain" description="FAD-binding PCMH-type" evidence="5">
    <location>
        <begin position="113"/>
        <end position="283"/>
    </location>
</feature>
<dbReference type="NCBIfam" id="TIGR01676">
    <property type="entry name" value="GLDHase"/>
    <property type="match status" value="1"/>
</dbReference>
<feature type="region of interest" description="Disordered" evidence="4">
    <location>
        <begin position="20"/>
        <end position="51"/>
    </location>
</feature>
<dbReference type="InterPro" id="IPR010029">
    <property type="entry name" value="GL_DH"/>
</dbReference>
<dbReference type="GO" id="GO:0003885">
    <property type="term" value="F:D-arabinono-1,4-lactone oxidase activity"/>
    <property type="evidence" value="ECO:0007669"/>
    <property type="project" value="InterPro"/>
</dbReference>
<comment type="pathway">
    <text evidence="2">Cofactor biosynthesis; L-ascorbate biosynthesis.</text>
</comment>
<dbReference type="EMBL" id="JALJOQ010000137">
    <property type="protein sequence ID" value="KAK9794590.1"/>
    <property type="molecule type" value="Genomic_DNA"/>
</dbReference>
<dbReference type="SUPFAM" id="SSF56176">
    <property type="entry name" value="FAD-binding/transporter-associated domain-like"/>
    <property type="match status" value="1"/>
</dbReference>
<dbReference type="Gene3D" id="3.30.43.10">
    <property type="entry name" value="Uridine Diphospho-n-acetylenolpyruvylglucosamine Reductase, domain 2"/>
    <property type="match status" value="1"/>
</dbReference>
<reference evidence="6 7" key="1">
    <citation type="journal article" date="2024" name="Nat. Commun.">
        <title>Phylogenomics reveals the evolutionary origins of lichenization in chlorophyte algae.</title>
        <authorList>
            <person name="Puginier C."/>
            <person name="Libourel C."/>
            <person name="Otte J."/>
            <person name="Skaloud P."/>
            <person name="Haon M."/>
            <person name="Grisel S."/>
            <person name="Petersen M."/>
            <person name="Berrin J.G."/>
            <person name="Delaux P.M."/>
            <person name="Dal Grande F."/>
            <person name="Keller J."/>
        </authorList>
    </citation>
    <scope>NUCLEOTIDE SEQUENCE [LARGE SCALE GENOMIC DNA]</scope>
    <source>
        <strain evidence="6 7">SAG 2036</strain>
    </source>
</reference>
<dbReference type="Pfam" id="PF04030">
    <property type="entry name" value="ALO"/>
    <property type="match status" value="1"/>
</dbReference>
<gene>
    <name evidence="6" type="ORF">WJX73_001185</name>
</gene>
<comment type="caution">
    <text evidence="6">The sequence shown here is derived from an EMBL/GenBank/DDBJ whole genome shotgun (WGS) entry which is preliminary data.</text>
</comment>
<dbReference type="Gene3D" id="3.30.465.10">
    <property type="match status" value="1"/>
</dbReference>
<dbReference type="InterPro" id="IPR010031">
    <property type="entry name" value="FAD_lactone_oxidase-like"/>
</dbReference>
<dbReference type="InterPro" id="IPR007173">
    <property type="entry name" value="ALO_C"/>
</dbReference>
<organism evidence="6 7">
    <name type="scientific">Symbiochloris irregularis</name>
    <dbReference type="NCBI Taxonomy" id="706552"/>
    <lineage>
        <taxon>Eukaryota</taxon>
        <taxon>Viridiplantae</taxon>
        <taxon>Chlorophyta</taxon>
        <taxon>core chlorophytes</taxon>
        <taxon>Trebouxiophyceae</taxon>
        <taxon>Trebouxiales</taxon>
        <taxon>Trebouxiaceae</taxon>
        <taxon>Symbiochloris</taxon>
    </lineage>
</organism>
<dbReference type="InterPro" id="IPR006094">
    <property type="entry name" value="Oxid_FAD_bind_N"/>
</dbReference>
<proteinExistence type="predicted"/>